<reference evidence="3" key="1">
    <citation type="submission" date="2025-08" db="UniProtKB">
        <authorList>
            <consortium name="RefSeq"/>
        </authorList>
    </citation>
    <scope>IDENTIFICATION</scope>
    <source>
        <tissue evidence="3">Kidney</tissue>
    </source>
</reference>
<evidence type="ECO:0000256" key="1">
    <source>
        <dbReference type="SAM" id="MobiDB-lite"/>
    </source>
</evidence>
<dbReference type="AlphaFoldDB" id="A0A6P6CLT2"/>
<dbReference type="Proteomes" id="UP000515202">
    <property type="component" value="Unplaced"/>
</dbReference>
<evidence type="ECO:0000313" key="3">
    <source>
        <dbReference type="RefSeq" id="XP_023388441.1"/>
    </source>
</evidence>
<feature type="compositionally biased region" description="Polar residues" evidence="1">
    <location>
        <begin position="51"/>
        <end position="63"/>
    </location>
</feature>
<feature type="compositionally biased region" description="Basic residues" evidence="1">
    <location>
        <begin position="24"/>
        <end position="33"/>
    </location>
</feature>
<name>A0A6P6CLT2_PTEVA</name>
<gene>
    <name evidence="3" type="primary">LOC105294453</name>
</gene>
<accession>A0A6P6CLT2</accession>
<keyword evidence="2" id="KW-1185">Reference proteome</keyword>
<sequence>MEPCAWVGALERSGPASRPDARARRGGARRGRPAGRTEEEATGGGRKNWRYSASSWRTESSRGPSPPVSQQPPEAVRELNLPDIPQNMALIHYIGDILLNGLNEQEEVMMAAMGFQSDCLLIPGTTMDSCKVPVRHHCSLSSTPAALVCCG</sequence>
<proteinExistence type="predicted"/>
<evidence type="ECO:0000313" key="2">
    <source>
        <dbReference type="Proteomes" id="UP000515202"/>
    </source>
</evidence>
<organism evidence="2 3">
    <name type="scientific">Pteropus vampyrus</name>
    <name type="common">Large flying fox</name>
    <dbReference type="NCBI Taxonomy" id="132908"/>
    <lineage>
        <taxon>Eukaryota</taxon>
        <taxon>Metazoa</taxon>
        <taxon>Chordata</taxon>
        <taxon>Craniata</taxon>
        <taxon>Vertebrata</taxon>
        <taxon>Euteleostomi</taxon>
        <taxon>Mammalia</taxon>
        <taxon>Eutheria</taxon>
        <taxon>Laurasiatheria</taxon>
        <taxon>Chiroptera</taxon>
        <taxon>Yinpterochiroptera</taxon>
        <taxon>Pteropodoidea</taxon>
        <taxon>Pteropodidae</taxon>
        <taxon>Pteropodinae</taxon>
        <taxon>Pteropus</taxon>
    </lineage>
</organism>
<dbReference type="RefSeq" id="XP_023388441.1">
    <property type="nucleotide sequence ID" value="XM_023532673.1"/>
</dbReference>
<protein>
    <submittedName>
        <fullName evidence="3">Uncharacterized protein LOC105294453 isoform X2</fullName>
    </submittedName>
</protein>
<dbReference type="GeneID" id="105294453"/>
<feature type="region of interest" description="Disordered" evidence="1">
    <location>
        <begin position="1"/>
        <end position="74"/>
    </location>
</feature>